<name>A0A1B3XS18_9BACI</name>
<gene>
    <name evidence="1" type="ORF">ABE28_016780</name>
</gene>
<reference evidence="1 2" key="1">
    <citation type="submission" date="2016-08" db="EMBL/GenBank/DDBJ databases">
        <title>Complete genome sequence of Bacillus muralis G25-68, a strain with toxicity to nematodes.</title>
        <authorList>
            <person name="Zheng Z."/>
        </authorList>
    </citation>
    <scope>NUCLEOTIDE SEQUENCE [LARGE SCALE GENOMIC DNA]</scope>
    <source>
        <strain evidence="1 2">G25-68</strain>
    </source>
</reference>
<protein>
    <submittedName>
        <fullName evidence="1">Uncharacterized protein</fullName>
    </submittedName>
</protein>
<organism evidence="1 2">
    <name type="scientific">Peribacillus muralis</name>
    <dbReference type="NCBI Taxonomy" id="264697"/>
    <lineage>
        <taxon>Bacteria</taxon>
        <taxon>Bacillati</taxon>
        <taxon>Bacillota</taxon>
        <taxon>Bacilli</taxon>
        <taxon>Bacillales</taxon>
        <taxon>Bacillaceae</taxon>
        <taxon>Peribacillus</taxon>
    </lineage>
</organism>
<dbReference type="STRING" id="264697.ABE28_016780"/>
<proteinExistence type="predicted"/>
<evidence type="ECO:0000313" key="2">
    <source>
        <dbReference type="Proteomes" id="UP000077926"/>
    </source>
</evidence>
<accession>A0A1B3XS18</accession>
<dbReference type="AlphaFoldDB" id="A0A1B3XS18"/>
<keyword evidence="2" id="KW-1185">Reference proteome</keyword>
<sequence>MKYPALTTAGMNSGIAICGQKGARTARSKVSTVGRNGLKYMQEEWIPGKQHLFKKRRLGYTYNKNIVSEIKEEEMHGKSIIWCV</sequence>
<dbReference type="EMBL" id="CP017080">
    <property type="protein sequence ID" value="AOH56018.1"/>
    <property type="molecule type" value="Genomic_DNA"/>
</dbReference>
<evidence type="ECO:0000313" key="1">
    <source>
        <dbReference type="EMBL" id="AOH56018.1"/>
    </source>
</evidence>
<dbReference type="Proteomes" id="UP000077926">
    <property type="component" value="Chromosome"/>
</dbReference>
<dbReference type="KEGG" id="bmur:ABE28_016780"/>